<feature type="domain" description="DUF5641" evidence="1">
    <location>
        <begin position="55"/>
        <end position="147"/>
    </location>
</feature>
<gene>
    <name evidence="2" type="ORF">AAFF_G00112100</name>
</gene>
<proteinExistence type="predicted"/>
<sequence length="152" mass="17761">MCEVELIMNDRPITSVSSDPNDLEALTPNHLLQIKGKPVMPPGLFWKEDLYCKRRQKQVQYIADLFWKRWIREYLPLMQERNKWNNPKRNFSPGDLVIIVDDTAPRNSWLMGRILKTLPDANGFVRSVLIKTKTNVLQRPISKLCLLIEATD</sequence>
<dbReference type="Pfam" id="PF18701">
    <property type="entry name" value="DUF5641"/>
    <property type="match status" value="1"/>
</dbReference>
<organism evidence="2 3">
    <name type="scientific">Aldrovandia affinis</name>
    <dbReference type="NCBI Taxonomy" id="143900"/>
    <lineage>
        <taxon>Eukaryota</taxon>
        <taxon>Metazoa</taxon>
        <taxon>Chordata</taxon>
        <taxon>Craniata</taxon>
        <taxon>Vertebrata</taxon>
        <taxon>Euteleostomi</taxon>
        <taxon>Actinopterygii</taxon>
        <taxon>Neopterygii</taxon>
        <taxon>Teleostei</taxon>
        <taxon>Notacanthiformes</taxon>
        <taxon>Halosauridae</taxon>
        <taxon>Aldrovandia</taxon>
    </lineage>
</organism>
<accession>A0AAD7WAZ1</accession>
<evidence type="ECO:0000313" key="2">
    <source>
        <dbReference type="EMBL" id="KAJ8389925.1"/>
    </source>
</evidence>
<keyword evidence="3" id="KW-1185">Reference proteome</keyword>
<reference evidence="2" key="1">
    <citation type="journal article" date="2023" name="Science">
        <title>Genome structures resolve the early diversification of teleost fishes.</title>
        <authorList>
            <person name="Parey E."/>
            <person name="Louis A."/>
            <person name="Montfort J."/>
            <person name="Bouchez O."/>
            <person name="Roques C."/>
            <person name="Iampietro C."/>
            <person name="Lluch J."/>
            <person name="Castinel A."/>
            <person name="Donnadieu C."/>
            <person name="Desvignes T."/>
            <person name="Floi Bucao C."/>
            <person name="Jouanno E."/>
            <person name="Wen M."/>
            <person name="Mejri S."/>
            <person name="Dirks R."/>
            <person name="Jansen H."/>
            <person name="Henkel C."/>
            <person name="Chen W.J."/>
            <person name="Zahm M."/>
            <person name="Cabau C."/>
            <person name="Klopp C."/>
            <person name="Thompson A.W."/>
            <person name="Robinson-Rechavi M."/>
            <person name="Braasch I."/>
            <person name="Lecointre G."/>
            <person name="Bobe J."/>
            <person name="Postlethwait J.H."/>
            <person name="Berthelot C."/>
            <person name="Roest Crollius H."/>
            <person name="Guiguen Y."/>
        </authorList>
    </citation>
    <scope>NUCLEOTIDE SEQUENCE</scope>
    <source>
        <strain evidence="2">NC1722</strain>
    </source>
</reference>
<evidence type="ECO:0000259" key="1">
    <source>
        <dbReference type="Pfam" id="PF18701"/>
    </source>
</evidence>
<dbReference type="AlphaFoldDB" id="A0AAD7WAZ1"/>
<evidence type="ECO:0000313" key="3">
    <source>
        <dbReference type="Proteomes" id="UP001221898"/>
    </source>
</evidence>
<name>A0AAD7WAZ1_9TELE</name>
<dbReference type="EMBL" id="JAINUG010000176">
    <property type="protein sequence ID" value="KAJ8389925.1"/>
    <property type="molecule type" value="Genomic_DNA"/>
</dbReference>
<dbReference type="InterPro" id="IPR040676">
    <property type="entry name" value="DUF5641"/>
</dbReference>
<dbReference type="PANTHER" id="PTHR47331:SF1">
    <property type="entry name" value="GAG-LIKE PROTEIN"/>
    <property type="match status" value="1"/>
</dbReference>
<comment type="caution">
    <text evidence="2">The sequence shown here is derived from an EMBL/GenBank/DDBJ whole genome shotgun (WGS) entry which is preliminary data.</text>
</comment>
<dbReference type="PANTHER" id="PTHR47331">
    <property type="entry name" value="PHD-TYPE DOMAIN-CONTAINING PROTEIN"/>
    <property type="match status" value="1"/>
</dbReference>
<protein>
    <recommendedName>
        <fullName evidence="1">DUF5641 domain-containing protein</fullName>
    </recommendedName>
</protein>
<dbReference type="Proteomes" id="UP001221898">
    <property type="component" value="Unassembled WGS sequence"/>
</dbReference>